<dbReference type="InterPro" id="IPR003812">
    <property type="entry name" value="Fido"/>
</dbReference>
<gene>
    <name evidence="2" type="ORF">T229_13780</name>
</gene>
<dbReference type="InterPro" id="IPR036597">
    <property type="entry name" value="Fido-like_dom_sf"/>
</dbReference>
<comment type="caution">
    <text evidence="2">The sequence shown here is derived from an EMBL/GenBank/DDBJ whole genome shotgun (WGS) entry which is preliminary data.</text>
</comment>
<name>W2C900_9BACT</name>
<organism evidence="2 3">
    <name type="scientific">Tannerella sp. oral taxon BU063 isolate Cell 5</name>
    <dbReference type="NCBI Taxonomy" id="1410950"/>
    <lineage>
        <taxon>Bacteria</taxon>
        <taxon>Pseudomonadati</taxon>
        <taxon>Bacteroidota</taxon>
        <taxon>Bacteroidia</taxon>
        <taxon>Bacteroidales</taxon>
        <taxon>Tannerellaceae</taxon>
        <taxon>Tannerella</taxon>
    </lineage>
</organism>
<dbReference type="Gene3D" id="1.20.120.1870">
    <property type="entry name" value="Fic/DOC protein, Fido domain"/>
    <property type="match status" value="1"/>
</dbReference>
<dbReference type="Proteomes" id="UP000018872">
    <property type="component" value="Unassembled WGS sequence"/>
</dbReference>
<dbReference type="PATRIC" id="fig|1410950.3.peg.2148"/>
<sequence length="163" mass="18921">MNKKILYIDYDEVLMVYLKMIEASDGGFSGVRDEGGIRATLEFVRNDDYYPTFADKLSYLVFTFCSGHYFSDGNKRIALTLGAYFLHKNERYWNACIFIKQFESIIYHIAASHIDSDLLLRMMHAFMAGEDYNEELKMDIAHATNKSELGVQGEDYDREESKE</sequence>
<evidence type="ECO:0000259" key="1">
    <source>
        <dbReference type="PROSITE" id="PS51459"/>
    </source>
</evidence>
<dbReference type="Pfam" id="PF02661">
    <property type="entry name" value="Fic"/>
    <property type="match status" value="1"/>
</dbReference>
<evidence type="ECO:0000313" key="2">
    <source>
        <dbReference type="EMBL" id="ETK03585.1"/>
    </source>
</evidence>
<proteinExistence type="predicted"/>
<dbReference type="SUPFAM" id="SSF140931">
    <property type="entry name" value="Fic-like"/>
    <property type="match status" value="1"/>
</dbReference>
<protein>
    <submittedName>
        <fullName evidence="2">Death-on-curing family protein</fullName>
    </submittedName>
</protein>
<accession>W2C900</accession>
<dbReference type="InterPro" id="IPR053737">
    <property type="entry name" value="Type_II_TA_Toxin"/>
</dbReference>
<dbReference type="PROSITE" id="PS51459">
    <property type="entry name" value="FIDO"/>
    <property type="match status" value="1"/>
</dbReference>
<feature type="domain" description="Fido" evidence="1">
    <location>
        <begin position="8"/>
        <end position="129"/>
    </location>
</feature>
<evidence type="ECO:0000313" key="3">
    <source>
        <dbReference type="Proteomes" id="UP000018872"/>
    </source>
</evidence>
<dbReference type="AlphaFoldDB" id="W2C900"/>
<dbReference type="EMBL" id="AYYC01000734">
    <property type="protein sequence ID" value="ETK03585.1"/>
    <property type="molecule type" value="Genomic_DNA"/>
</dbReference>
<reference evidence="2 3" key="1">
    <citation type="submission" date="2013-11" db="EMBL/GenBank/DDBJ databases">
        <title>Single cell genomics of uncultured Tannerella BU063 (oral taxon 286).</title>
        <authorList>
            <person name="Beall C.J."/>
            <person name="Campbell A.G."/>
            <person name="Griffen A.L."/>
            <person name="Podar M."/>
            <person name="Leys E.J."/>
        </authorList>
    </citation>
    <scope>NUCLEOTIDE SEQUENCE [LARGE SCALE GENOMIC DNA]</scope>
    <source>
        <strain evidence="2">Cell 5</strain>
    </source>
</reference>